<keyword evidence="3" id="KW-1185">Reference proteome</keyword>
<organism evidence="2 3">
    <name type="scientific">Spirilliplanes yamanashiensis</name>
    <dbReference type="NCBI Taxonomy" id="42233"/>
    <lineage>
        <taxon>Bacteria</taxon>
        <taxon>Bacillati</taxon>
        <taxon>Actinomycetota</taxon>
        <taxon>Actinomycetes</taxon>
        <taxon>Micromonosporales</taxon>
        <taxon>Micromonosporaceae</taxon>
        <taxon>Spirilliplanes</taxon>
    </lineage>
</organism>
<comment type="caution">
    <text evidence="2">The sequence shown here is derived from an EMBL/GenBank/DDBJ whole genome shotgun (WGS) entry which is preliminary data.</text>
</comment>
<proteinExistence type="predicted"/>
<evidence type="ECO:0000313" key="3">
    <source>
        <dbReference type="Proteomes" id="UP000652013"/>
    </source>
</evidence>
<feature type="compositionally biased region" description="Acidic residues" evidence="1">
    <location>
        <begin position="69"/>
        <end position="85"/>
    </location>
</feature>
<accession>A0A8J4DJ85</accession>
<evidence type="ECO:0000313" key="2">
    <source>
        <dbReference type="EMBL" id="GIJ03912.1"/>
    </source>
</evidence>
<reference evidence="2" key="1">
    <citation type="submission" date="2021-01" db="EMBL/GenBank/DDBJ databases">
        <title>Whole genome shotgun sequence of Spirilliplanes yamanashiensis NBRC 15828.</title>
        <authorList>
            <person name="Komaki H."/>
            <person name="Tamura T."/>
        </authorList>
    </citation>
    <scope>NUCLEOTIDE SEQUENCE</scope>
    <source>
        <strain evidence="2">NBRC 15828</strain>
    </source>
</reference>
<feature type="region of interest" description="Disordered" evidence="1">
    <location>
        <begin position="52"/>
        <end position="85"/>
    </location>
</feature>
<dbReference type="EMBL" id="BOOY01000025">
    <property type="protein sequence ID" value="GIJ03912.1"/>
    <property type="molecule type" value="Genomic_DNA"/>
</dbReference>
<protein>
    <submittedName>
        <fullName evidence="2">Uncharacterized protein</fullName>
    </submittedName>
</protein>
<dbReference type="Proteomes" id="UP000652013">
    <property type="component" value="Unassembled WGS sequence"/>
</dbReference>
<sequence length="85" mass="8842">MTVPNRREDPPEPPESDGSEGARRGNPASAPPERVLGGIEAASARATTVSHRFGGARYALRRDPAVAADDTDSTADQDTPDADGN</sequence>
<name>A0A8J4DJ85_9ACTN</name>
<gene>
    <name evidence="2" type="ORF">Sya03_32640</name>
</gene>
<dbReference type="AlphaFoldDB" id="A0A8J4DJ85"/>
<evidence type="ECO:0000256" key="1">
    <source>
        <dbReference type="SAM" id="MobiDB-lite"/>
    </source>
</evidence>
<feature type="compositionally biased region" description="Basic and acidic residues" evidence="1">
    <location>
        <begin position="1"/>
        <end position="10"/>
    </location>
</feature>
<feature type="region of interest" description="Disordered" evidence="1">
    <location>
        <begin position="1"/>
        <end position="34"/>
    </location>
</feature>